<dbReference type="SUPFAM" id="SSF46785">
    <property type="entry name" value="Winged helix' DNA-binding domain"/>
    <property type="match status" value="1"/>
</dbReference>
<evidence type="ECO:0000256" key="1">
    <source>
        <dbReference type="ARBA" id="ARBA00023015"/>
    </source>
</evidence>
<dbReference type="InterPro" id="IPR018356">
    <property type="entry name" value="Tscrpt_reg_HTH_DeoR_CS"/>
</dbReference>
<dbReference type="InterPro" id="IPR037171">
    <property type="entry name" value="NagB/RpiA_transferase-like"/>
</dbReference>
<dbReference type="PROSITE" id="PS51000">
    <property type="entry name" value="HTH_DEOR_2"/>
    <property type="match status" value="1"/>
</dbReference>
<dbReference type="InterPro" id="IPR050313">
    <property type="entry name" value="Carb_Metab_HTH_regulators"/>
</dbReference>
<dbReference type="PRINTS" id="PR00037">
    <property type="entry name" value="HTHLACR"/>
</dbReference>
<proteinExistence type="predicted"/>
<dbReference type="Pfam" id="PF08220">
    <property type="entry name" value="HTH_DeoR"/>
    <property type="match status" value="1"/>
</dbReference>
<feature type="domain" description="HTH deoR-type" evidence="4">
    <location>
        <begin position="9"/>
        <end position="64"/>
    </location>
</feature>
<dbReference type="eggNOG" id="COG1349">
    <property type="taxonomic scope" value="Bacteria"/>
</dbReference>
<dbReference type="PATRIC" id="fig|1095749.3.peg.642"/>
<dbReference type="Proteomes" id="UP000006457">
    <property type="component" value="Unassembled WGS sequence"/>
</dbReference>
<dbReference type="InterPro" id="IPR014036">
    <property type="entry name" value="DeoR-like_C"/>
</dbReference>
<name>I3DG74_9PAST</name>
<keyword evidence="1" id="KW-0805">Transcription regulation</keyword>
<evidence type="ECO:0000259" key="4">
    <source>
        <dbReference type="PROSITE" id="PS51000"/>
    </source>
</evidence>
<dbReference type="SMART" id="SM00420">
    <property type="entry name" value="HTH_DEOR"/>
    <property type="match status" value="1"/>
</dbReference>
<accession>I3DG74</accession>
<dbReference type="InterPro" id="IPR036390">
    <property type="entry name" value="WH_DNA-bd_sf"/>
</dbReference>
<dbReference type="EMBL" id="AJSX01000016">
    <property type="protein sequence ID" value="EIJ70717.1"/>
    <property type="molecule type" value="Genomic_DNA"/>
</dbReference>
<dbReference type="PANTHER" id="PTHR30363">
    <property type="entry name" value="HTH-TYPE TRANSCRIPTIONAL REGULATOR SRLR-RELATED"/>
    <property type="match status" value="1"/>
</dbReference>
<evidence type="ECO:0000313" key="5">
    <source>
        <dbReference type="EMBL" id="EIJ70717.1"/>
    </source>
</evidence>
<dbReference type="SMART" id="SM01134">
    <property type="entry name" value="DeoRC"/>
    <property type="match status" value="1"/>
</dbReference>
<dbReference type="Pfam" id="PF00455">
    <property type="entry name" value="DeoRC"/>
    <property type="match status" value="1"/>
</dbReference>
<dbReference type="Gene3D" id="3.40.50.1360">
    <property type="match status" value="1"/>
</dbReference>
<dbReference type="AlphaFoldDB" id="I3DG74"/>
<dbReference type="InterPro" id="IPR001034">
    <property type="entry name" value="DeoR_HTH"/>
</dbReference>
<dbReference type="PROSITE" id="PS00894">
    <property type="entry name" value="HTH_DEOR_1"/>
    <property type="match status" value="1"/>
</dbReference>
<protein>
    <submittedName>
        <fullName evidence="5">Transcriptional regulator, DeoR family</fullName>
    </submittedName>
</protein>
<gene>
    <name evidence="5" type="ORF">HMPREF1052_2000</name>
</gene>
<dbReference type="SUPFAM" id="SSF100950">
    <property type="entry name" value="NagB/RpiA/CoA transferase-like"/>
    <property type="match status" value="1"/>
</dbReference>
<dbReference type="PANTHER" id="PTHR30363:SF46">
    <property type="entry name" value="LYSR FAMILY TRANSCRIPTIONAL REGULATOR"/>
    <property type="match status" value="1"/>
</dbReference>
<organism evidence="5 6">
    <name type="scientific">Pasteurella bettyae CCUG 2042</name>
    <dbReference type="NCBI Taxonomy" id="1095749"/>
    <lineage>
        <taxon>Bacteria</taxon>
        <taxon>Pseudomonadati</taxon>
        <taxon>Pseudomonadota</taxon>
        <taxon>Gammaproteobacteria</taxon>
        <taxon>Pasteurellales</taxon>
        <taxon>Pasteurellaceae</taxon>
        <taxon>Pasteurella</taxon>
    </lineage>
</organism>
<evidence type="ECO:0000256" key="3">
    <source>
        <dbReference type="ARBA" id="ARBA00023163"/>
    </source>
</evidence>
<evidence type="ECO:0000313" key="6">
    <source>
        <dbReference type="Proteomes" id="UP000006457"/>
    </source>
</evidence>
<comment type="caution">
    <text evidence="5">The sequence shown here is derived from an EMBL/GenBank/DDBJ whole genome shotgun (WGS) entry which is preliminary data.</text>
</comment>
<reference evidence="5 6" key="1">
    <citation type="submission" date="2012-03" db="EMBL/GenBank/DDBJ databases">
        <authorList>
            <person name="Harkins D.M."/>
            <person name="Madupu R."/>
            <person name="Durkin A.S."/>
            <person name="Torralba M."/>
            <person name="Methe B."/>
            <person name="Sutton G.G."/>
            <person name="Nelson K.E."/>
        </authorList>
    </citation>
    <scope>NUCLEOTIDE SEQUENCE [LARGE SCALE GENOMIC DNA]</scope>
    <source>
        <strain evidence="5 6">CCUG 2042</strain>
    </source>
</reference>
<evidence type="ECO:0000256" key="2">
    <source>
        <dbReference type="ARBA" id="ARBA00023125"/>
    </source>
</evidence>
<keyword evidence="6" id="KW-1185">Reference proteome</keyword>
<sequence length="259" mass="28623">MKLGESIMSVERQNAIKLFLRSHNMATVEQLVKVTNSSPATIRRDLIKLDNEGVINRTHGGVSLRDFFPYQPTTNEKQYQHVLEKEQIADYAVSLISPGDSVLLDAGTTTLCIAKKLVNIPLRVITNDLHIALLLSDYKQIDVVVTGGAIDKSSQSCIGQHGLALLNNINPDFAFVSCNSWSVERGITAPTEDKANLKRCLLQNAKRRVLVADSSKYGRCSLFKIADLDQLTDIITDSGLNIEQQKLLNDLNLSAIFVD</sequence>
<dbReference type="GO" id="GO:0003700">
    <property type="term" value="F:DNA-binding transcription factor activity"/>
    <property type="evidence" value="ECO:0007669"/>
    <property type="project" value="InterPro"/>
</dbReference>
<keyword evidence="3" id="KW-0804">Transcription</keyword>
<dbReference type="GO" id="GO:0003677">
    <property type="term" value="F:DNA binding"/>
    <property type="evidence" value="ECO:0007669"/>
    <property type="project" value="UniProtKB-KW"/>
</dbReference>
<keyword evidence="2" id="KW-0238">DNA-binding</keyword>